<proteinExistence type="predicted"/>
<protein>
    <recommendedName>
        <fullName evidence="3">Helix-turn-helix protein</fullName>
    </recommendedName>
</protein>
<evidence type="ECO:0008006" key="3">
    <source>
        <dbReference type="Google" id="ProtNLM"/>
    </source>
</evidence>
<name>A0ABY8HBD7_9MICC</name>
<sequence>MYPLDRDLAATGVPVAVTCRVLGFTKQGFYKWCAKPISDRDLEEALLINACYGIRVDDPEFGHRFIADELVAVGYGVSERRVWRWCSEQKLFSHTIKRARKHGKAPGPQVCDDLVERDFTATTIYELWLTDITEHPTPWVLAIVATLLTKGVCGGPSWRAACGGRLCGSFGPRVAISFSEIPASSTPL</sequence>
<accession>A0ABY8HBD7</accession>
<dbReference type="InterPro" id="IPR050900">
    <property type="entry name" value="Transposase_IS3/IS150/IS904"/>
</dbReference>
<organism evidence="1 2">
    <name type="scientific">Citricoccus muralis</name>
    <dbReference type="NCBI Taxonomy" id="169134"/>
    <lineage>
        <taxon>Bacteria</taxon>
        <taxon>Bacillati</taxon>
        <taxon>Actinomycetota</taxon>
        <taxon>Actinomycetes</taxon>
        <taxon>Micrococcales</taxon>
        <taxon>Micrococcaceae</taxon>
        <taxon>Citricoccus</taxon>
    </lineage>
</organism>
<evidence type="ECO:0000313" key="2">
    <source>
        <dbReference type="Proteomes" id="UP001219037"/>
    </source>
</evidence>
<dbReference type="RefSeq" id="WP_278159858.1">
    <property type="nucleotide sequence ID" value="NZ_CP121252.1"/>
</dbReference>
<reference evidence="1 2" key="1">
    <citation type="submission" date="2023-04" db="EMBL/GenBank/DDBJ databases">
        <title>Funneling lignin-derived compounds into biodiesel using alkali-halophilic Citricoccus sp. P2.</title>
        <authorList>
            <person name="Luo C.-B."/>
        </authorList>
    </citation>
    <scope>NUCLEOTIDE SEQUENCE [LARGE SCALE GENOMIC DNA]</scope>
    <source>
        <strain evidence="1 2">P2</strain>
    </source>
</reference>
<dbReference type="PANTHER" id="PTHR46889">
    <property type="entry name" value="TRANSPOSASE INSF FOR INSERTION SEQUENCE IS3B-RELATED"/>
    <property type="match status" value="1"/>
</dbReference>
<evidence type="ECO:0000313" key="1">
    <source>
        <dbReference type="EMBL" id="WFP17995.1"/>
    </source>
</evidence>
<dbReference type="Proteomes" id="UP001219037">
    <property type="component" value="Chromosome"/>
</dbReference>
<gene>
    <name evidence="1" type="ORF">P8192_06580</name>
</gene>
<keyword evidence="2" id="KW-1185">Reference proteome</keyword>
<dbReference type="EMBL" id="CP121252">
    <property type="protein sequence ID" value="WFP17995.1"/>
    <property type="molecule type" value="Genomic_DNA"/>
</dbReference>